<evidence type="ECO:0000313" key="2">
    <source>
        <dbReference type="EMBL" id="SVC09347.1"/>
    </source>
</evidence>
<keyword evidence="1" id="KW-0812">Transmembrane</keyword>
<evidence type="ECO:0000256" key="1">
    <source>
        <dbReference type="SAM" id="Phobius"/>
    </source>
</evidence>
<dbReference type="EMBL" id="UINC01073169">
    <property type="protein sequence ID" value="SVC09347.1"/>
    <property type="molecule type" value="Genomic_DNA"/>
</dbReference>
<evidence type="ECO:0008006" key="3">
    <source>
        <dbReference type="Google" id="ProtNLM"/>
    </source>
</evidence>
<gene>
    <name evidence="2" type="ORF">METZ01_LOCUS262201</name>
</gene>
<protein>
    <recommendedName>
        <fullName evidence="3">CAAX prenyl protease 1 N-terminal domain-containing protein</fullName>
    </recommendedName>
</protein>
<accession>A0A382JDM9</accession>
<feature type="transmembrane region" description="Helical" evidence="1">
    <location>
        <begin position="65"/>
        <end position="85"/>
    </location>
</feature>
<proteinExistence type="predicted"/>
<keyword evidence="1" id="KW-0472">Membrane</keyword>
<keyword evidence="1" id="KW-1133">Transmembrane helix</keyword>
<organism evidence="2">
    <name type="scientific">marine metagenome</name>
    <dbReference type="NCBI Taxonomy" id="408172"/>
    <lineage>
        <taxon>unclassified sequences</taxon>
        <taxon>metagenomes</taxon>
        <taxon>ecological metagenomes</taxon>
    </lineage>
</organism>
<reference evidence="2" key="1">
    <citation type="submission" date="2018-05" db="EMBL/GenBank/DDBJ databases">
        <authorList>
            <person name="Lanie J.A."/>
            <person name="Ng W.-L."/>
            <person name="Kazmierczak K.M."/>
            <person name="Andrzejewski T.M."/>
            <person name="Davidsen T.M."/>
            <person name="Wayne K.J."/>
            <person name="Tettelin H."/>
            <person name="Glass J.I."/>
            <person name="Rusch D."/>
            <person name="Podicherti R."/>
            <person name="Tsui H.-C.T."/>
            <person name="Winkler M.E."/>
        </authorList>
    </citation>
    <scope>NUCLEOTIDE SEQUENCE</scope>
</reference>
<sequence>MLYLILLSISLITPVASFFFCEQMAYRFHFRKLAHSDKWFWDRKLSDEELDEIAVKNSKKFAKHASWVVSIICISVFIYLAYLNFTEDL</sequence>
<name>A0A382JDM9_9ZZZZ</name>
<dbReference type="AlphaFoldDB" id="A0A382JDM9"/>